<dbReference type="Gene3D" id="2.100.10.30">
    <property type="entry name" value="Jacalin-like lectin domain"/>
    <property type="match status" value="1"/>
</dbReference>
<evidence type="ECO:0008006" key="4">
    <source>
        <dbReference type="Google" id="ProtNLM"/>
    </source>
</evidence>
<evidence type="ECO:0000256" key="1">
    <source>
        <dbReference type="SAM" id="Phobius"/>
    </source>
</evidence>
<accession>A0A0K6FZ37</accession>
<dbReference type="SUPFAM" id="SSF51101">
    <property type="entry name" value="Mannose-binding lectins"/>
    <property type="match status" value="1"/>
</dbReference>
<proteinExistence type="predicted"/>
<reference evidence="2 3" key="1">
    <citation type="submission" date="2015-07" db="EMBL/GenBank/DDBJ databases">
        <authorList>
            <person name="Noorani M."/>
        </authorList>
    </citation>
    <scope>NUCLEOTIDE SEQUENCE [LARGE SCALE GENOMIC DNA]</scope>
    <source>
        <strain evidence="2">BBA 69670</strain>
    </source>
</reference>
<keyword evidence="3" id="KW-1185">Reference proteome</keyword>
<keyword evidence="1" id="KW-1133">Transmembrane helix</keyword>
<feature type="transmembrane region" description="Helical" evidence="1">
    <location>
        <begin position="385"/>
        <end position="403"/>
    </location>
</feature>
<dbReference type="EMBL" id="CYGV01001225">
    <property type="protein sequence ID" value="CUA71262.1"/>
    <property type="molecule type" value="Genomic_DNA"/>
</dbReference>
<dbReference type="Proteomes" id="UP000044841">
    <property type="component" value="Unassembled WGS sequence"/>
</dbReference>
<protein>
    <recommendedName>
        <fullName evidence="4">Jacalin-type lectin domain-containing protein</fullName>
    </recommendedName>
</protein>
<sequence>MSSSSDLPGPSPTGGLPIPDFMNAELVGDGVVPAPAPVPDELDFSIKQSSISGLDSGTRFDEGAYWYPLREVHFALSDNIVLDHYRGHYYHGEYTSTLDESPPSDPQKLQLQDGEYIVGYRAYQENNVLIGVRIWTNKKRKDIGKVHGPDGHGEDPEAFFVPNNHEVINFFGYTNDKNQINGLGVSYIRRSDSGAGEIDEAPRGLPDPKLTTFLSETFLDASTQQAWSNNDMAAIVAKRDKASQQLTPLLEKIEKEGEKAWQKVTAGGQEFYVAKSGQNLIWSYVTQKPGQAGTTDATISIGQYCHDTNTLNVSGYRWTGIPDKDQSEIKKIALAFVYMLKPLISEGIQWGLKFAESQLKLYLGKAAAAGLVYLLPASLASTGGLAIGGIVAGLIVAGALKLFKKIIKKYFLVLNVYNFDYEYDWDTINHYPDNSQVTYGQWQNKTVPKFKPIDKSVLPPNFNPDRPFINVVTCLAMTFDNKSVWKGGVGEGVLMSRADKRCGLTLGYLVHAWKDNELGLESINGNPTSFDIKQWYNKKGSIVKRLAQEVKLGTLTIAGSTPTLGGEDNGGYFFDVSVGLPPRVTI</sequence>
<gene>
    <name evidence="2" type="ORF">RSOLAG22IIIB_09432</name>
</gene>
<keyword evidence="1" id="KW-0472">Membrane</keyword>
<name>A0A0K6FZ37_9AGAM</name>
<keyword evidence="1" id="KW-0812">Transmembrane</keyword>
<evidence type="ECO:0000313" key="3">
    <source>
        <dbReference type="Proteomes" id="UP000044841"/>
    </source>
</evidence>
<evidence type="ECO:0000313" key="2">
    <source>
        <dbReference type="EMBL" id="CUA71262.1"/>
    </source>
</evidence>
<organism evidence="2 3">
    <name type="scientific">Rhizoctonia solani</name>
    <dbReference type="NCBI Taxonomy" id="456999"/>
    <lineage>
        <taxon>Eukaryota</taxon>
        <taxon>Fungi</taxon>
        <taxon>Dikarya</taxon>
        <taxon>Basidiomycota</taxon>
        <taxon>Agaricomycotina</taxon>
        <taxon>Agaricomycetes</taxon>
        <taxon>Cantharellales</taxon>
        <taxon>Ceratobasidiaceae</taxon>
        <taxon>Rhizoctonia</taxon>
    </lineage>
</organism>
<dbReference type="InterPro" id="IPR036404">
    <property type="entry name" value="Jacalin-like_lectin_dom_sf"/>
</dbReference>
<dbReference type="AlphaFoldDB" id="A0A0K6FZ37"/>